<dbReference type="Proteomes" id="UP000253676">
    <property type="component" value="Unassembled WGS sequence"/>
</dbReference>
<name>A0A366B0I6_9FLAO</name>
<evidence type="ECO:0000313" key="1">
    <source>
        <dbReference type="EMBL" id="RBN49664.1"/>
    </source>
</evidence>
<evidence type="ECO:0000313" key="2">
    <source>
        <dbReference type="Proteomes" id="UP000253676"/>
    </source>
</evidence>
<organism evidence="1 2">
    <name type="scientific">Flavobacterium psychrolimnae</name>
    <dbReference type="NCBI Taxonomy" id="249351"/>
    <lineage>
        <taxon>Bacteria</taxon>
        <taxon>Pseudomonadati</taxon>
        <taxon>Bacteroidota</taxon>
        <taxon>Flavobacteriia</taxon>
        <taxon>Flavobacteriales</taxon>
        <taxon>Flavobacteriaceae</taxon>
        <taxon>Flavobacterium</taxon>
    </lineage>
</organism>
<dbReference type="RefSeq" id="WP_113636469.1">
    <property type="nucleotide sequence ID" value="NZ_QNUX01000011.1"/>
</dbReference>
<accession>A0A366B0I6</accession>
<evidence type="ECO:0008006" key="3">
    <source>
        <dbReference type="Google" id="ProtNLM"/>
    </source>
</evidence>
<sequence>MIKIYLDNLNFLIMKKLFALLIFSLIFSFSYSQELKKPSEGKSLVYFTRASATGFLINFKYFDGDKYLGKFNHGKYLVYECEPGKHLFWSKSENTDFLEAELEAGKVYIIDSEPQMGAFKAAVKLDPFDNDPKNYKNINKYERKKEAILKAISGAKEYTISEDDLAEAKKNQEDLVKRSMEKYTKRKAEGEVYPTMTINSNYVSNLETGK</sequence>
<dbReference type="EMBL" id="QNUX01000011">
    <property type="protein sequence ID" value="RBN49664.1"/>
    <property type="molecule type" value="Genomic_DNA"/>
</dbReference>
<gene>
    <name evidence="1" type="ORF">DR980_12000</name>
</gene>
<dbReference type="AlphaFoldDB" id="A0A366B0I6"/>
<proteinExistence type="predicted"/>
<reference evidence="1 2" key="1">
    <citation type="submission" date="2018-07" db="EMBL/GenBank/DDBJ databases">
        <title>Complete genome sequence of Flavobacterium psychrolimnae LMG 22018.</title>
        <authorList>
            <person name="Kim D.-U."/>
        </authorList>
    </citation>
    <scope>NUCLEOTIDE SEQUENCE [LARGE SCALE GENOMIC DNA]</scope>
    <source>
        <strain evidence="1 2">LMG 22018</strain>
    </source>
</reference>
<dbReference type="OrthoDB" id="5951953at2"/>
<comment type="caution">
    <text evidence="1">The sequence shown here is derived from an EMBL/GenBank/DDBJ whole genome shotgun (WGS) entry which is preliminary data.</text>
</comment>
<protein>
    <recommendedName>
        <fullName evidence="3">DUF2846 domain-containing protein</fullName>
    </recommendedName>
</protein>
<keyword evidence="2" id="KW-1185">Reference proteome</keyword>